<evidence type="ECO:0000256" key="3">
    <source>
        <dbReference type="ARBA" id="ARBA00023015"/>
    </source>
</evidence>
<dbReference type="InterPro" id="IPR001138">
    <property type="entry name" value="Zn2Cys6_DnaBD"/>
</dbReference>
<keyword evidence="4" id="KW-0238">DNA-binding</keyword>
<comment type="caution">
    <text evidence="10">The sequence shown here is derived from an EMBL/GenBank/DDBJ whole genome shotgun (WGS) entry which is preliminary data.</text>
</comment>
<dbReference type="GO" id="GO:0000981">
    <property type="term" value="F:DNA-binding transcription factor activity, RNA polymerase II-specific"/>
    <property type="evidence" value="ECO:0007669"/>
    <property type="project" value="InterPro"/>
</dbReference>
<feature type="region of interest" description="Disordered" evidence="8">
    <location>
        <begin position="74"/>
        <end position="94"/>
    </location>
</feature>
<evidence type="ECO:0000256" key="6">
    <source>
        <dbReference type="ARBA" id="ARBA00023242"/>
    </source>
</evidence>
<organism evidence="10 11">
    <name type="scientific">Moniliophthora roreri</name>
    <name type="common">Frosty pod rot fungus</name>
    <name type="synonym">Monilia roreri</name>
    <dbReference type="NCBI Taxonomy" id="221103"/>
    <lineage>
        <taxon>Eukaryota</taxon>
        <taxon>Fungi</taxon>
        <taxon>Dikarya</taxon>
        <taxon>Basidiomycota</taxon>
        <taxon>Agaricomycotina</taxon>
        <taxon>Agaricomycetes</taxon>
        <taxon>Agaricomycetidae</taxon>
        <taxon>Agaricales</taxon>
        <taxon>Marasmiineae</taxon>
        <taxon>Marasmiaceae</taxon>
        <taxon>Moniliophthora</taxon>
    </lineage>
</organism>
<gene>
    <name evidence="10" type="ORF">WG66_2713</name>
</gene>
<evidence type="ECO:0000256" key="4">
    <source>
        <dbReference type="ARBA" id="ARBA00023125"/>
    </source>
</evidence>
<name>A0A0W0G822_MONRR</name>
<dbReference type="InterPro" id="IPR050335">
    <property type="entry name" value="ERT1_acuK_gluconeogen_tf"/>
</dbReference>
<reference evidence="10 11" key="1">
    <citation type="submission" date="2015-12" db="EMBL/GenBank/DDBJ databases">
        <title>Draft genome sequence of Moniliophthora roreri, the causal agent of frosty pod rot of cacao.</title>
        <authorList>
            <person name="Aime M.C."/>
            <person name="Diaz-Valderrama J.R."/>
            <person name="Kijpornyongpan T."/>
            <person name="Phillips-Mora W."/>
        </authorList>
    </citation>
    <scope>NUCLEOTIDE SEQUENCE [LARGE SCALE GENOMIC DNA]</scope>
    <source>
        <strain evidence="10 11">MCA 2952</strain>
    </source>
</reference>
<keyword evidence="6" id="KW-0539">Nucleus</keyword>
<evidence type="ECO:0000256" key="5">
    <source>
        <dbReference type="ARBA" id="ARBA00023163"/>
    </source>
</evidence>
<proteinExistence type="predicted"/>
<evidence type="ECO:0000313" key="11">
    <source>
        <dbReference type="Proteomes" id="UP000054988"/>
    </source>
</evidence>
<evidence type="ECO:0000313" key="10">
    <source>
        <dbReference type="EMBL" id="KTB44707.1"/>
    </source>
</evidence>
<dbReference type="SUPFAM" id="SSF57701">
    <property type="entry name" value="Zn2/Cys6 DNA-binding domain"/>
    <property type="match status" value="1"/>
</dbReference>
<evidence type="ECO:0000259" key="9">
    <source>
        <dbReference type="PROSITE" id="PS50048"/>
    </source>
</evidence>
<keyword evidence="1" id="KW-0479">Metal-binding</keyword>
<dbReference type="Pfam" id="PF00172">
    <property type="entry name" value="Zn_clus"/>
    <property type="match status" value="1"/>
</dbReference>
<evidence type="ECO:0000256" key="2">
    <source>
        <dbReference type="ARBA" id="ARBA00022833"/>
    </source>
</evidence>
<keyword evidence="5" id="KW-0804">Transcription</keyword>
<dbReference type="eggNOG" id="ENOG502S5JI">
    <property type="taxonomic scope" value="Eukaryota"/>
</dbReference>
<dbReference type="PANTHER" id="PTHR47659:SF7">
    <property type="entry name" value="FUNGAL TRANSCRIPTIONAL REGULATORY PROTEIN, N-TERMINAL DOMAIN-CONTAINING PROTEIN"/>
    <property type="match status" value="1"/>
</dbReference>
<sequence>MAEAEHSTTLSTMTTPPMTIHMYPLTPTAFPTRQKRRQVKVACTNCQRACKKCDDARPCLRCVKYGISDECVDSQRKERRKGVKRGPYRKRDAKGMLSSLPDYSLHEAYPLQARIGNSSANATTTASPQDTTQPVEQYTLHDPSTVASSSTMPFVTAPVTYHGAIYNPFVHPSAPSSMHKPGDSSGYPQPHFYIAPQPVYPQQDANQSSYHHQPPSFYPASFIPPYPQSYHASPYLIQPRPETQFAIQYPHPYTRSPPES</sequence>
<dbReference type="AlphaFoldDB" id="A0A0W0G822"/>
<keyword evidence="3" id="KW-0805">Transcription regulation</keyword>
<evidence type="ECO:0000256" key="7">
    <source>
        <dbReference type="ARBA" id="ARBA00040903"/>
    </source>
</evidence>
<dbReference type="PANTHER" id="PTHR47659">
    <property type="entry name" value="ZN(II)2CYS6 TRANSCRIPTION FACTOR (EUROFUNG)-RELATED"/>
    <property type="match status" value="1"/>
</dbReference>
<feature type="domain" description="Zn(2)-C6 fungal-type" evidence="9">
    <location>
        <begin position="42"/>
        <end position="73"/>
    </location>
</feature>
<keyword evidence="2" id="KW-0862">Zinc</keyword>
<dbReference type="CDD" id="cd00067">
    <property type="entry name" value="GAL4"/>
    <property type="match status" value="1"/>
</dbReference>
<dbReference type="InterPro" id="IPR036864">
    <property type="entry name" value="Zn2-C6_fun-type_DNA-bd_sf"/>
</dbReference>
<dbReference type="PROSITE" id="PS50048">
    <property type="entry name" value="ZN2_CY6_FUNGAL_2"/>
    <property type="match status" value="1"/>
</dbReference>
<feature type="compositionally biased region" description="Low complexity" evidence="8">
    <location>
        <begin position="7"/>
        <end position="19"/>
    </location>
</feature>
<feature type="compositionally biased region" description="Basic residues" evidence="8">
    <location>
        <begin position="77"/>
        <end position="88"/>
    </location>
</feature>
<accession>A0A0W0G822</accession>
<dbReference type="Gene3D" id="4.10.240.10">
    <property type="entry name" value="Zn(2)-C6 fungal-type DNA-binding domain"/>
    <property type="match status" value="1"/>
</dbReference>
<evidence type="ECO:0000256" key="1">
    <source>
        <dbReference type="ARBA" id="ARBA00022723"/>
    </source>
</evidence>
<dbReference type="GO" id="GO:0003677">
    <property type="term" value="F:DNA binding"/>
    <property type="evidence" value="ECO:0007669"/>
    <property type="project" value="UniProtKB-KW"/>
</dbReference>
<dbReference type="SMART" id="SM00066">
    <property type="entry name" value="GAL4"/>
    <property type="match status" value="1"/>
</dbReference>
<evidence type="ECO:0000256" key="8">
    <source>
        <dbReference type="SAM" id="MobiDB-lite"/>
    </source>
</evidence>
<dbReference type="GO" id="GO:0008270">
    <property type="term" value="F:zinc ion binding"/>
    <property type="evidence" value="ECO:0007669"/>
    <property type="project" value="InterPro"/>
</dbReference>
<dbReference type="Proteomes" id="UP000054988">
    <property type="component" value="Unassembled WGS sequence"/>
</dbReference>
<feature type="region of interest" description="Disordered" evidence="8">
    <location>
        <begin position="1"/>
        <end position="20"/>
    </location>
</feature>
<dbReference type="EMBL" id="LATX01000871">
    <property type="protein sequence ID" value="KTB44707.1"/>
    <property type="molecule type" value="Genomic_DNA"/>
</dbReference>
<protein>
    <recommendedName>
        <fullName evidence="7">Transcription activator of gluconeogenesis ERT1</fullName>
    </recommendedName>
</protein>